<protein>
    <submittedName>
        <fullName evidence="8">Iron-sulfur cluster co-chaperone protein HscB, mitochondrial</fullName>
    </submittedName>
</protein>
<dbReference type="Proteomes" id="UP000634136">
    <property type="component" value="Unassembled WGS sequence"/>
</dbReference>
<evidence type="ECO:0000256" key="3">
    <source>
        <dbReference type="ARBA" id="ARBA00010476"/>
    </source>
</evidence>
<name>A0A834W4U8_9FABA</name>
<dbReference type="SUPFAM" id="SSF47144">
    <property type="entry name" value="HSC20 (HSCB), C-terminal oligomerisation domain"/>
    <property type="match status" value="1"/>
</dbReference>
<feature type="domain" description="J" evidence="7">
    <location>
        <begin position="114"/>
        <end position="186"/>
    </location>
</feature>
<evidence type="ECO:0000256" key="5">
    <source>
        <dbReference type="ARBA" id="ARBA00023128"/>
    </source>
</evidence>
<comment type="caution">
    <text evidence="8">The sequence shown here is derived from an EMBL/GenBank/DDBJ whole genome shotgun (WGS) entry which is preliminary data.</text>
</comment>
<dbReference type="Gene3D" id="1.20.1280.20">
    <property type="entry name" value="HscB, C-terminal domain"/>
    <property type="match status" value="1"/>
</dbReference>
<dbReference type="GO" id="GO:0051087">
    <property type="term" value="F:protein-folding chaperone binding"/>
    <property type="evidence" value="ECO:0007669"/>
    <property type="project" value="InterPro"/>
</dbReference>
<dbReference type="SMART" id="SM00271">
    <property type="entry name" value="DnaJ"/>
    <property type="match status" value="1"/>
</dbReference>
<dbReference type="PANTHER" id="PTHR14021:SF15">
    <property type="entry name" value="IRON-SULFUR CLUSTER CO-CHAPERONE PROTEIN HSCB"/>
    <property type="match status" value="1"/>
</dbReference>
<dbReference type="OrthoDB" id="448954at2759"/>
<keyword evidence="5" id="KW-0496">Mitochondrion</keyword>
<sequence length="273" mass="31373">MWKKKLLTPLSAFKRNRLTSIPAYSSFNYSPQLKFSSYISLSPPSSAPCDRLLRDPEYYFLGNLGFSVKTVCSSSISSQKVENRCWNCHAMPESAPFLVCDSCRTIQPVDKSVDYFDIFGLEKNYDVEGKNLEGKYKEWQKKLHPDLVHSKSEQERDFAAEQSARVIDAYRTLTKPLSRGIYMLKLEGVEVDEEQTVSEPELLAEILEIREAVEEAADSEALNGILSEMQEKLKHWSNAFAKAFESRNFDEAKSSIQRMTYYERVIDEIVKKL</sequence>
<evidence type="ECO:0000256" key="1">
    <source>
        <dbReference type="ARBA" id="ARBA00004173"/>
    </source>
</evidence>
<dbReference type="FunFam" id="1.10.287.110:FF:000082">
    <property type="entry name" value="Iron-sulfur cluster co-chaperone protein HscB, mitochondrial"/>
    <property type="match status" value="1"/>
</dbReference>
<dbReference type="InterPro" id="IPR009073">
    <property type="entry name" value="HscB_oligo_C"/>
</dbReference>
<evidence type="ECO:0000313" key="9">
    <source>
        <dbReference type="Proteomes" id="UP000634136"/>
    </source>
</evidence>
<evidence type="ECO:0000256" key="2">
    <source>
        <dbReference type="ARBA" id="ARBA00004496"/>
    </source>
</evidence>
<dbReference type="Pfam" id="PF07743">
    <property type="entry name" value="HSCB_C"/>
    <property type="match status" value="1"/>
</dbReference>
<dbReference type="AlphaFoldDB" id="A0A834W4U8"/>
<reference evidence="8" key="1">
    <citation type="submission" date="2020-09" db="EMBL/GenBank/DDBJ databases">
        <title>Genome-Enabled Discovery of Anthraquinone Biosynthesis in Senna tora.</title>
        <authorList>
            <person name="Kang S.-H."/>
            <person name="Pandey R.P."/>
            <person name="Lee C.-M."/>
            <person name="Sim J.-S."/>
            <person name="Jeong J.-T."/>
            <person name="Choi B.-S."/>
            <person name="Jung M."/>
            <person name="Ginzburg D."/>
            <person name="Zhao K."/>
            <person name="Won S.Y."/>
            <person name="Oh T.-J."/>
            <person name="Yu Y."/>
            <person name="Kim N.-H."/>
            <person name="Lee O.R."/>
            <person name="Lee T.-H."/>
            <person name="Bashyal P."/>
            <person name="Kim T.-S."/>
            <person name="Lee W.-H."/>
            <person name="Kawkins C."/>
            <person name="Kim C.-K."/>
            <person name="Kim J.S."/>
            <person name="Ahn B.O."/>
            <person name="Rhee S.Y."/>
            <person name="Sohng J.K."/>
        </authorList>
    </citation>
    <scope>NUCLEOTIDE SEQUENCE</scope>
    <source>
        <tissue evidence="8">Leaf</tissue>
    </source>
</reference>
<keyword evidence="6" id="KW-0143">Chaperone</keyword>
<evidence type="ECO:0000259" key="7">
    <source>
        <dbReference type="PROSITE" id="PS50076"/>
    </source>
</evidence>
<dbReference type="Gene3D" id="1.10.287.110">
    <property type="entry name" value="DnaJ domain"/>
    <property type="match status" value="1"/>
</dbReference>
<dbReference type="InterPro" id="IPR036386">
    <property type="entry name" value="HscB_C_sf"/>
</dbReference>
<accession>A0A834W4U8</accession>
<keyword evidence="9" id="KW-1185">Reference proteome</keyword>
<comment type="similarity">
    <text evidence="3">Belongs to the HscB family.</text>
</comment>
<dbReference type="FunFam" id="1.20.1280.20:FF:000002">
    <property type="entry name" value="HscB mitochondrial iron-sulfur cluster co-chaperone"/>
    <property type="match status" value="1"/>
</dbReference>
<dbReference type="GO" id="GO:0051259">
    <property type="term" value="P:protein complex oligomerization"/>
    <property type="evidence" value="ECO:0007669"/>
    <property type="project" value="InterPro"/>
</dbReference>
<dbReference type="PROSITE" id="PS50076">
    <property type="entry name" value="DNAJ_2"/>
    <property type="match status" value="1"/>
</dbReference>
<dbReference type="GO" id="GO:0005739">
    <property type="term" value="C:mitochondrion"/>
    <property type="evidence" value="ECO:0007669"/>
    <property type="project" value="UniProtKB-SubCell"/>
</dbReference>
<dbReference type="GO" id="GO:0001671">
    <property type="term" value="F:ATPase activator activity"/>
    <property type="evidence" value="ECO:0007669"/>
    <property type="project" value="InterPro"/>
</dbReference>
<dbReference type="NCBIfam" id="TIGR00714">
    <property type="entry name" value="hscB"/>
    <property type="match status" value="1"/>
</dbReference>
<dbReference type="PANTHER" id="PTHR14021">
    <property type="entry name" value="IRON-SULFUR CLUSTER CO-CHAPERONE PROTEIN HSCB"/>
    <property type="match status" value="1"/>
</dbReference>
<dbReference type="GO" id="GO:0044571">
    <property type="term" value="P:[2Fe-2S] cluster assembly"/>
    <property type="evidence" value="ECO:0007669"/>
    <property type="project" value="InterPro"/>
</dbReference>
<comment type="subcellular location">
    <subcellularLocation>
        <location evidence="2">Cytoplasm</location>
    </subcellularLocation>
    <subcellularLocation>
        <location evidence="1">Mitochondrion</location>
    </subcellularLocation>
</comment>
<dbReference type="SUPFAM" id="SSF46565">
    <property type="entry name" value="Chaperone J-domain"/>
    <property type="match status" value="1"/>
</dbReference>
<evidence type="ECO:0000256" key="6">
    <source>
        <dbReference type="ARBA" id="ARBA00023186"/>
    </source>
</evidence>
<evidence type="ECO:0000313" key="8">
    <source>
        <dbReference type="EMBL" id="KAF7804214.1"/>
    </source>
</evidence>
<evidence type="ECO:0000256" key="4">
    <source>
        <dbReference type="ARBA" id="ARBA00022490"/>
    </source>
</evidence>
<dbReference type="InterPro" id="IPR036869">
    <property type="entry name" value="J_dom_sf"/>
</dbReference>
<dbReference type="CDD" id="cd06257">
    <property type="entry name" value="DnaJ"/>
    <property type="match status" value="1"/>
</dbReference>
<organism evidence="8 9">
    <name type="scientific">Senna tora</name>
    <dbReference type="NCBI Taxonomy" id="362788"/>
    <lineage>
        <taxon>Eukaryota</taxon>
        <taxon>Viridiplantae</taxon>
        <taxon>Streptophyta</taxon>
        <taxon>Embryophyta</taxon>
        <taxon>Tracheophyta</taxon>
        <taxon>Spermatophyta</taxon>
        <taxon>Magnoliopsida</taxon>
        <taxon>eudicotyledons</taxon>
        <taxon>Gunneridae</taxon>
        <taxon>Pentapetalae</taxon>
        <taxon>rosids</taxon>
        <taxon>fabids</taxon>
        <taxon>Fabales</taxon>
        <taxon>Fabaceae</taxon>
        <taxon>Caesalpinioideae</taxon>
        <taxon>Cassia clade</taxon>
        <taxon>Senna</taxon>
    </lineage>
</organism>
<proteinExistence type="inferred from homology"/>
<keyword evidence="4" id="KW-0963">Cytoplasm</keyword>
<dbReference type="InterPro" id="IPR001623">
    <property type="entry name" value="DnaJ_domain"/>
</dbReference>
<gene>
    <name evidence="8" type="ORF">G2W53_043325</name>
</gene>
<dbReference type="InterPro" id="IPR004640">
    <property type="entry name" value="HscB"/>
</dbReference>
<dbReference type="EMBL" id="JAAIUW010000013">
    <property type="protein sequence ID" value="KAF7804214.1"/>
    <property type="molecule type" value="Genomic_DNA"/>
</dbReference>